<feature type="domain" description="Carbohydrate kinase FGGY N-terminal" evidence="4">
    <location>
        <begin position="6"/>
        <end position="240"/>
    </location>
</feature>
<dbReference type="SUPFAM" id="SSF53067">
    <property type="entry name" value="Actin-like ATPase domain"/>
    <property type="match status" value="2"/>
</dbReference>
<evidence type="ECO:0000259" key="4">
    <source>
        <dbReference type="Pfam" id="PF00370"/>
    </source>
</evidence>
<keyword evidence="2" id="KW-0808">Transferase</keyword>
<organism evidence="6 7">
    <name type="scientific">Trinickia symbiotica</name>
    <dbReference type="NCBI Taxonomy" id="863227"/>
    <lineage>
        <taxon>Bacteria</taxon>
        <taxon>Pseudomonadati</taxon>
        <taxon>Pseudomonadota</taxon>
        <taxon>Betaproteobacteria</taxon>
        <taxon>Burkholderiales</taxon>
        <taxon>Burkholderiaceae</taxon>
        <taxon>Trinickia</taxon>
    </lineage>
</organism>
<accession>A0A2N7X086</accession>
<dbReference type="AlphaFoldDB" id="A0A2N7X086"/>
<evidence type="ECO:0000256" key="3">
    <source>
        <dbReference type="ARBA" id="ARBA00022777"/>
    </source>
</evidence>
<dbReference type="OrthoDB" id="9782710at2"/>
<sequence>MDVLLCGIDLGSTNLKVILVDGQAQTLWTKAIPVPRVMQGFGPVTDAMVLVEKLEQLVIEGWQAVGTKVPLTAISVTGVGEDGLAVGRDLRPLDLAIPWFDRRAEQEARTLRELTGDDIRAGLPIDYSRTAAKWSWLRANRANAMREASFWIALTDYPTVWWGQTPFMSQTLAARTACYDVFSRTWISGLLEASGAPDLPKVVTAGTVIGTVATGCLLKSGAATQSTLLVAGGHDHPIAASAVRRLKQHAMIDSLGTANLVYDEVPALEPHGDPYVAFSVPALGTPGVACLGVFEFAASIEPFRASDSGASLRAFLASSRARGAPSALPDIREAIDRAIRRQTDIMGTADPQQLRATLEAACFYAKCMRQAIQKAGAAASPIYAVGGWARSDALLQLRASIFGESVFAVEEDELTALGVALVARDALGPSLICEPFSRKSRVVQPVPEWQDAYERLHAGATRFISESKGAPAE</sequence>
<dbReference type="Pfam" id="PF00370">
    <property type="entry name" value="FGGY_N"/>
    <property type="match status" value="1"/>
</dbReference>
<proteinExistence type="inferred from homology"/>
<evidence type="ECO:0000256" key="1">
    <source>
        <dbReference type="ARBA" id="ARBA00009156"/>
    </source>
</evidence>
<keyword evidence="7" id="KW-1185">Reference proteome</keyword>
<feature type="domain" description="Carbohydrate kinase FGGY C-terminal" evidence="5">
    <location>
        <begin position="319"/>
        <end position="423"/>
    </location>
</feature>
<dbReference type="PANTHER" id="PTHR43095">
    <property type="entry name" value="SUGAR KINASE"/>
    <property type="match status" value="1"/>
</dbReference>
<dbReference type="Gene3D" id="3.30.420.40">
    <property type="match status" value="2"/>
</dbReference>
<evidence type="ECO:0000259" key="5">
    <source>
        <dbReference type="Pfam" id="PF02782"/>
    </source>
</evidence>
<dbReference type="InterPro" id="IPR050406">
    <property type="entry name" value="FGGY_Carb_Kinase"/>
</dbReference>
<gene>
    <name evidence="6" type="ORF">C0Z20_18685</name>
</gene>
<evidence type="ECO:0000256" key="2">
    <source>
        <dbReference type="ARBA" id="ARBA00022679"/>
    </source>
</evidence>
<protein>
    <submittedName>
        <fullName evidence="6">Carbohydrate kinase</fullName>
    </submittedName>
</protein>
<dbReference type="CDD" id="cd07773">
    <property type="entry name" value="ASKHA_NBD_FGGY_FK"/>
    <property type="match status" value="1"/>
</dbReference>
<name>A0A2N7X086_9BURK</name>
<dbReference type="STRING" id="863227.GCA_000373005_05626"/>
<dbReference type="GO" id="GO:0005975">
    <property type="term" value="P:carbohydrate metabolic process"/>
    <property type="evidence" value="ECO:0007669"/>
    <property type="project" value="InterPro"/>
</dbReference>
<keyword evidence="3 6" id="KW-0418">Kinase</keyword>
<dbReference type="InterPro" id="IPR000577">
    <property type="entry name" value="Carb_kinase_FGGY"/>
</dbReference>
<dbReference type="InterPro" id="IPR018484">
    <property type="entry name" value="FGGY_N"/>
</dbReference>
<dbReference type="PANTHER" id="PTHR43095:SF5">
    <property type="entry name" value="XYLULOSE KINASE"/>
    <property type="match status" value="1"/>
</dbReference>
<dbReference type="InterPro" id="IPR018485">
    <property type="entry name" value="FGGY_C"/>
</dbReference>
<dbReference type="EMBL" id="PNYC01000012">
    <property type="protein sequence ID" value="PMS35153.1"/>
    <property type="molecule type" value="Genomic_DNA"/>
</dbReference>
<dbReference type="PIRSF" id="PIRSF000538">
    <property type="entry name" value="GlpK"/>
    <property type="match status" value="1"/>
</dbReference>
<dbReference type="GO" id="GO:0016301">
    <property type="term" value="F:kinase activity"/>
    <property type="evidence" value="ECO:0007669"/>
    <property type="project" value="UniProtKB-KW"/>
</dbReference>
<dbReference type="Proteomes" id="UP000235777">
    <property type="component" value="Unassembled WGS sequence"/>
</dbReference>
<evidence type="ECO:0000313" key="7">
    <source>
        <dbReference type="Proteomes" id="UP000235777"/>
    </source>
</evidence>
<evidence type="ECO:0000313" key="6">
    <source>
        <dbReference type="EMBL" id="PMS35153.1"/>
    </source>
</evidence>
<comment type="similarity">
    <text evidence="1">Belongs to the FGGY kinase family.</text>
</comment>
<comment type="caution">
    <text evidence="6">The sequence shown here is derived from an EMBL/GenBank/DDBJ whole genome shotgun (WGS) entry which is preliminary data.</text>
</comment>
<dbReference type="InterPro" id="IPR043129">
    <property type="entry name" value="ATPase_NBD"/>
</dbReference>
<dbReference type="Pfam" id="PF02782">
    <property type="entry name" value="FGGY_C"/>
    <property type="match status" value="1"/>
</dbReference>
<reference evidence="6 7" key="1">
    <citation type="submission" date="2018-01" db="EMBL/GenBank/DDBJ databases">
        <title>Whole genome analyses suggest that Burkholderia sensu lato contains two further novel genera in the rhizoxinica-symbiotica group Mycetohabitans gen. nov., and Trinickia gen. nov.: implications for the evolution of diazotrophy and nodulation in the Burkholderiaceae.</title>
        <authorList>
            <person name="Estrada-de los Santos P."/>
            <person name="Palmer M."/>
            <person name="Chavez-Ramirez B."/>
            <person name="Beukes C."/>
            <person name="Steenkamp E.T."/>
            <person name="Hirsch A.M."/>
            <person name="Manyaka P."/>
            <person name="Maluk M."/>
            <person name="Lafos M."/>
            <person name="Crook M."/>
            <person name="Gross E."/>
            <person name="Simon M.F."/>
            <person name="Bueno dos Reis Junior F."/>
            <person name="Poole P.S."/>
            <person name="Venter S.N."/>
            <person name="James E.K."/>
        </authorList>
    </citation>
    <scope>NUCLEOTIDE SEQUENCE [LARGE SCALE GENOMIC DNA]</scope>
    <source>
        <strain evidence="6 7">JPY 581</strain>
    </source>
</reference>